<proteinExistence type="predicted"/>
<dbReference type="RefSeq" id="WP_187005413.1">
    <property type="nucleotide sequence ID" value="NZ_JACRWD010000001.1"/>
</dbReference>
<sequence>MSKLLASDIDGTLLLNRKIHHKSIENIDRFKNDGNLFILSTGRALCELDSIINEYKLDVDAYVLCNGAFILDKSLNIIEDFKIDSDIVYKISKYVLSTNNFTLSVLDGYKSYLIKSKNILKARNLFNLNSLKKIYKMLINKSSNLELLNLNHLKDNDLNINIMSIYSLNDNVEKAENLKNHLNDEFGEYITAYRNKYFVDVVFKGCSKATGIEKVCKNFNLADNNVYVIGDSWNDLSMFERYDNSYTFTYAEKTLQKKANKVIDSFHYCIDDILS</sequence>
<dbReference type="InterPro" id="IPR006379">
    <property type="entry name" value="HAD-SF_hydro_IIB"/>
</dbReference>
<name>A0ABR7K1W2_9FIRM</name>
<dbReference type="Gene3D" id="3.30.1240.10">
    <property type="match status" value="1"/>
</dbReference>
<dbReference type="Proteomes" id="UP000611796">
    <property type="component" value="Unassembled WGS sequence"/>
</dbReference>
<comment type="caution">
    <text evidence="1">The sequence shown here is derived from an EMBL/GenBank/DDBJ whole genome shotgun (WGS) entry which is preliminary data.</text>
</comment>
<dbReference type="EMBL" id="JACRWD010000001">
    <property type="protein sequence ID" value="MBC6003099.1"/>
    <property type="molecule type" value="Genomic_DNA"/>
</dbReference>
<evidence type="ECO:0000313" key="1">
    <source>
        <dbReference type="EMBL" id="MBC6003099.1"/>
    </source>
</evidence>
<accession>A0ABR7K1W2</accession>
<keyword evidence="1" id="KW-0378">Hydrolase</keyword>
<dbReference type="SUPFAM" id="SSF56784">
    <property type="entry name" value="HAD-like"/>
    <property type="match status" value="1"/>
</dbReference>
<organism evidence="1 2">
    <name type="scientific">Paeniclostridium hominis</name>
    <dbReference type="NCBI Taxonomy" id="2764329"/>
    <lineage>
        <taxon>Bacteria</taxon>
        <taxon>Bacillati</taxon>
        <taxon>Bacillota</taxon>
        <taxon>Clostridia</taxon>
        <taxon>Peptostreptococcales</taxon>
        <taxon>Peptostreptococcaceae</taxon>
        <taxon>Paeniclostridium</taxon>
    </lineage>
</organism>
<dbReference type="PANTHER" id="PTHR10000">
    <property type="entry name" value="PHOSPHOSERINE PHOSPHATASE"/>
    <property type="match status" value="1"/>
</dbReference>
<dbReference type="NCBIfam" id="TIGR01484">
    <property type="entry name" value="HAD-SF-IIB"/>
    <property type="match status" value="1"/>
</dbReference>
<dbReference type="GO" id="GO:0016787">
    <property type="term" value="F:hydrolase activity"/>
    <property type="evidence" value="ECO:0007669"/>
    <property type="project" value="UniProtKB-KW"/>
</dbReference>
<evidence type="ECO:0000313" key="2">
    <source>
        <dbReference type="Proteomes" id="UP000611796"/>
    </source>
</evidence>
<dbReference type="Gene3D" id="3.40.50.1000">
    <property type="entry name" value="HAD superfamily/HAD-like"/>
    <property type="match status" value="1"/>
</dbReference>
<protein>
    <submittedName>
        <fullName evidence="1">HAD-IIB family hydrolase</fullName>
    </submittedName>
</protein>
<dbReference type="InterPro" id="IPR036412">
    <property type="entry name" value="HAD-like_sf"/>
</dbReference>
<keyword evidence="2" id="KW-1185">Reference proteome</keyword>
<dbReference type="PANTHER" id="PTHR10000:SF8">
    <property type="entry name" value="HAD SUPERFAMILY HYDROLASE-LIKE, TYPE 3"/>
    <property type="match status" value="1"/>
</dbReference>
<dbReference type="Pfam" id="PF08282">
    <property type="entry name" value="Hydrolase_3"/>
    <property type="match status" value="1"/>
</dbReference>
<reference evidence="1 2" key="1">
    <citation type="submission" date="2020-08" db="EMBL/GenBank/DDBJ databases">
        <authorList>
            <person name="Liu C."/>
            <person name="Sun Q."/>
        </authorList>
    </citation>
    <scope>NUCLEOTIDE SEQUENCE [LARGE SCALE GENOMIC DNA]</scope>
    <source>
        <strain evidence="1 2">NSJ-45</strain>
    </source>
</reference>
<dbReference type="InterPro" id="IPR023214">
    <property type="entry name" value="HAD_sf"/>
</dbReference>
<gene>
    <name evidence="1" type="ORF">H8891_04740</name>
</gene>